<dbReference type="InterPro" id="IPR013126">
    <property type="entry name" value="Hsp_70_fam"/>
</dbReference>
<name>T0Y7C3_9ZZZZ</name>
<comment type="caution">
    <text evidence="4">The sequence shown here is derived from an EMBL/GenBank/DDBJ whole genome shotgun (WGS) entry which is preliminary data.</text>
</comment>
<dbReference type="EMBL" id="AUZY01012784">
    <property type="protein sequence ID" value="EQD27757.1"/>
    <property type="molecule type" value="Genomic_DNA"/>
</dbReference>
<dbReference type="FunFam" id="1.20.1270.10:FF:000001">
    <property type="entry name" value="Molecular chaperone DnaK"/>
    <property type="match status" value="1"/>
</dbReference>
<keyword evidence="1" id="KW-0547">Nucleotide-binding</keyword>
<dbReference type="AlphaFoldDB" id="T0Y7C3"/>
<dbReference type="GO" id="GO:0005524">
    <property type="term" value="F:ATP binding"/>
    <property type="evidence" value="ECO:0007669"/>
    <property type="project" value="UniProtKB-KW"/>
</dbReference>
<evidence type="ECO:0000256" key="2">
    <source>
        <dbReference type="ARBA" id="ARBA00022840"/>
    </source>
</evidence>
<accession>T0Y7C3</accession>
<sequence length="145" mass="16364">HVTAKDKASGKSQSMDIVAPHKMSKDEIEKRMEDAKKYEEQDKNTRENIGIKNEGESLVYTAEHTLEDYKEKIKKEDAESLTKAKDELGEALKGDDMEKIKELSEKLRNSLSEIGASLYKENKEEPNPKDGEGDGTTDADFKVNK</sequence>
<dbReference type="Pfam" id="PF00012">
    <property type="entry name" value="HSP70"/>
    <property type="match status" value="1"/>
</dbReference>
<feature type="compositionally biased region" description="Basic and acidic residues" evidence="3">
    <location>
        <begin position="120"/>
        <end position="132"/>
    </location>
</feature>
<evidence type="ECO:0000256" key="3">
    <source>
        <dbReference type="SAM" id="MobiDB-lite"/>
    </source>
</evidence>
<gene>
    <name evidence="4" type="ORF">B1B_19039</name>
</gene>
<reference evidence="4" key="1">
    <citation type="submission" date="2013-08" db="EMBL/GenBank/DDBJ databases">
        <authorList>
            <person name="Mendez C."/>
            <person name="Richter M."/>
            <person name="Ferrer M."/>
            <person name="Sanchez J."/>
        </authorList>
    </citation>
    <scope>NUCLEOTIDE SEQUENCE</scope>
</reference>
<reference evidence="4" key="2">
    <citation type="journal article" date="2014" name="ISME J.">
        <title>Microbial stratification in low pH oxic and suboxic macroscopic growths along an acid mine drainage.</title>
        <authorList>
            <person name="Mendez-Garcia C."/>
            <person name="Mesa V."/>
            <person name="Sprenger R.R."/>
            <person name="Richter M."/>
            <person name="Diez M.S."/>
            <person name="Solano J."/>
            <person name="Bargiela R."/>
            <person name="Golyshina O.V."/>
            <person name="Manteca A."/>
            <person name="Ramos J.L."/>
            <person name="Gallego J.R."/>
            <person name="Llorente I."/>
            <person name="Martins Dos Santos V.A."/>
            <person name="Jensen O.N."/>
            <person name="Pelaez A.I."/>
            <person name="Sanchez J."/>
            <person name="Ferrer M."/>
        </authorList>
    </citation>
    <scope>NUCLEOTIDE SEQUENCE</scope>
</reference>
<organism evidence="4">
    <name type="scientific">mine drainage metagenome</name>
    <dbReference type="NCBI Taxonomy" id="410659"/>
    <lineage>
        <taxon>unclassified sequences</taxon>
        <taxon>metagenomes</taxon>
        <taxon>ecological metagenomes</taxon>
    </lineage>
</organism>
<feature type="non-terminal residue" evidence="4">
    <location>
        <position position="1"/>
    </location>
</feature>
<evidence type="ECO:0000256" key="1">
    <source>
        <dbReference type="ARBA" id="ARBA00022741"/>
    </source>
</evidence>
<proteinExistence type="predicted"/>
<keyword evidence="2" id="KW-0067">ATP-binding</keyword>
<dbReference type="Gene3D" id="1.20.1270.10">
    <property type="match status" value="1"/>
</dbReference>
<dbReference type="GO" id="GO:0140662">
    <property type="term" value="F:ATP-dependent protein folding chaperone"/>
    <property type="evidence" value="ECO:0007669"/>
    <property type="project" value="InterPro"/>
</dbReference>
<feature type="region of interest" description="Disordered" evidence="3">
    <location>
        <begin position="1"/>
        <end position="50"/>
    </location>
</feature>
<feature type="compositionally biased region" description="Basic and acidic residues" evidence="3">
    <location>
        <begin position="23"/>
        <end position="46"/>
    </location>
</feature>
<dbReference type="SUPFAM" id="SSF100934">
    <property type="entry name" value="Heat shock protein 70kD (HSP70), C-terminal subdomain"/>
    <property type="match status" value="1"/>
</dbReference>
<dbReference type="InterPro" id="IPR029048">
    <property type="entry name" value="HSP70_C_sf"/>
</dbReference>
<feature type="region of interest" description="Disordered" evidence="3">
    <location>
        <begin position="117"/>
        <end position="145"/>
    </location>
</feature>
<evidence type="ECO:0000313" key="4">
    <source>
        <dbReference type="EMBL" id="EQD27757.1"/>
    </source>
</evidence>
<protein>
    <submittedName>
        <fullName evidence="4">Heat shock protein 70</fullName>
    </submittedName>
</protein>
<keyword evidence="4" id="KW-0346">Stress response</keyword>